<sequence length="293" mass="30312">MNAPVQWSSPSPAGPQQWPGLVPLRPLTVGEIIGIGLRLAWRNLAVLAPVGFLAGLLVTGADIGSLAVIGHLGDYADGSLLRALNRRAEQGLAPTGGQLATVVLPTLVTAVVGAALNFFAAGVATPLAAEMALRPQGARVGLRRLRTRWPVLLGAGVLAALLVMVGMVFLLVPGLILLAALQPVGAVAVMEGLSVRETLIRAARLTAGRRWRVFGVSLLGSLVVAPVALVGVALAQRLADHATTAFVLQQVASVLISTVTVSWTAMIGALLYVDLRMRTEDLGPRLLRAATGG</sequence>
<keyword evidence="1" id="KW-0812">Transmembrane</keyword>
<feature type="transmembrane region" description="Helical" evidence="1">
    <location>
        <begin position="149"/>
        <end position="169"/>
    </location>
</feature>
<dbReference type="RefSeq" id="WP_188939660.1">
    <property type="nucleotide sequence ID" value="NZ_BMNA01000001.1"/>
</dbReference>
<accession>A0A917SJW5</accession>
<evidence type="ECO:0000256" key="1">
    <source>
        <dbReference type="SAM" id="Phobius"/>
    </source>
</evidence>
<evidence type="ECO:0000259" key="2">
    <source>
        <dbReference type="Pfam" id="PF25231"/>
    </source>
</evidence>
<keyword evidence="1" id="KW-1133">Transmembrane helix</keyword>
<feature type="transmembrane region" description="Helical" evidence="1">
    <location>
        <begin position="44"/>
        <end position="69"/>
    </location>
</feature>
<name>A0A917SJW5_9ACTN</name>
<comment type="caution">
    <text evidence="3">The sequence shown here is derived from an EMBL/GenBank/DDBJ whole genome shotgun (WGS) entry which is preliminary data.</text>
</comment>
<feature type="transmembrane region" description="Helical" evidence="1">
    <location>
        <begin position="247"/>
        <end position="273"/>
    </location>
</feature>
<gene>
    <name evidence="3" type="ORF">GCM10011594_02150</name>
</gene>
<keyword evidence="4" id="KW-1185">Reference proteome</keyword>
<protein>
    <recommendedName>
        <fullName evidence="2">DUF7847 domain-containing protein</fullName>
    </recommendedName>
</protein>
<dbReference type="InterPro" id="IPR057169">
    <property type="entry name" value="DUF7847"/>
</dbReference>
<dbReference type="Pfam" id="PF25231">
    <property type="entry name" value="DUF7847"/>
    <property type="match status" value="1"/>
</dbReference>
<evidence type="ECO:0000313" key="3">
    <source>
        <dbReference type="EMBL" id="GGL86042.1"/>
    </source>
</evidence>
<feature type="transmembrane region" description="Helical" evidence="1">
    <location>
        <begin position="102"/>
        <end position="128"/>
    </location>
</feature>
<dbReference type="AlphaFoldDB" id="A0A917SJW5"/>
<reference evidence="3" key="2">
    <citation type="submission" date="2020-09" db="EMBL/GenBank/DDBJ databases">
        <authorList>
            <person name="Sun Q."/>
            <person name="Zhou Y."/>
        </authorList>
    </citation>
    <scope>NUCLEOTIDE SEQUENCE</scope>
    <source>
        <strain evidence="3">CGMCC 4.7308</strain>
    </source>
</reference>
<proteinExistence type="predicted"/>
<organism evidence="3 4">
    <name type="scientific">Nakamurella endophytica</name>
    <dbReference type="NCBI Taxonomy" id="1748367"/>
    <lineage>
        <taxon>Bacteria</taxon>
        <taxon>Bacillati</taxon>
        <taxon>Actinomycetota</taxon>
        <taxon>Actinomycetes</taxon>
        <taxon>Nakamurellales</taxon>
        <taxon>Nakamurellaceae</taxon>
        <taxon>Nakamurella</taxon>
    </lineage>
</organism>
<feature type="domain" description="DUF7847" evidence="2">
    <location>
        <begin position="157"/>
        <end position="275"/>
    </location>
</feature>
<reference evidence="3" key="1">
    <citation type="journal article" date="2014" name="Int. J. Syst. Evol. Microbiol.">
        <title>Complete genome sequence of Corynebacterium casei LMG S-19264T (=DSM 44701T), isolated from a smear-ripened cheese.</title>
        <authorList>
            <consortium name="US DOE Joint Genome Institute (JGI-PGF)"/>
            <person name="Walter F."/>
            <person name="Albersmeier A."/>
            <person name="Kalinowski J."/>
            <person name="Ruckert C."/>
        </authorList>
    </citation>
    <scope>NUCLEOTIDE SEQUENCE</scope>
    <source>
        <strain evidence="3">CGMCC 4.7308</strain>
    </source>
</reference>
<feature type="transmembrane region" description="Helical" evidence="1">
    <location>
        <begin position="175"/>
        <end position="193"/>
    </location>
</feature>
<dbReference type="EMBL" id="BMNA01000001">
    <property type="protein sequence ID" value="GGL86042.1"/>
    <property type="molecule type" value="Genomic_DNA"/>
</dbReference>
<evidence type="ECO:0000313" key="4">
    <source>
        <dbReference type="Proteomes" id="UP000655208"/>
    </source>
</evidence>
<dbReference type="Proteomes" id="UP000655208">
    <property type="component" value="Unassembled WGS sequence"/>
</dbReference>
<feature type="transmembrane region" description="Helical" evidence="1">
    <location>
        <begin position="213"/>
        <end position="235"/>
    </location>
</feature>
<keyword evidence="1" id="KW-0472">Membrane</keyword>